<organism evidence="5 6">
    <name type="scientific">Caenorhabditis bovis</name>
    <dbReference type="NCBI Taxonomy" id="2654633"/>
    <lineage>
        <taxon>Eukaryota</taxon>
        <taxon>Metazoa</taxon>
        <taxon>Ecdysozoa</taxon>
        <taxon>Nematoda</taxon>
        <taxon>Chromadorea</taxon>
        <taxon>Rhabditida</taxon>
        <taxon>Rhabditina</taxon>
        <taxon>Rhabditomorpha</taxon>
        <taxon>Rhabditoidea</taxon>
        <taxon>Rhabditidae</taxon>
        <taxon>Peloderinae</taxon>
        <taxon>Caenorhabditis</taxon>
    </lineage>
</organism>
<reference evidence="5 6" key="1">
    <citation type="submission" date="2020-04" db="EMBL/GenBank/DDBJ databases">
        <authorList>
            <person name="Laetsch R D."/>
            <person name="Stevens L."/>
            <person name="Kumar S."/>
            <person name="Blaxter L. M."/>
        </authorList>
    </citation>
    <scope>NUCLEOTIDE SEQUENCE [LARGE SCALE GENOMIC DNA]</scope>
</reference>
<dbReference type="SUPFAM" id="SSF50044">
    <property type="entry name" value="SH3-domain"/>
    <property type="match status" value="1"/>
</dbReference>
<name>A0A8S1EK68_9PELO</name>
<proteinExistence type="predicted"/>
<dbReference type="OrthoDB" id="10255964at2759"/>
<keyword evidence="6" id="KW-1185">Reference proteome</keyword>
<dbReference type="SMART" id="SM00326">
    <property type="entry name" value="SH3"/>
    <property type="match status" value="1"/>
</dbReference>
<feature type="region of interest" description="Disordered" evidence="3">
    <location>
        <begin position="330"/>
        <end position="354"/>
    </location>
</feature>
<evidence type="ECO:0000256" key="3">
    <source>
        <dbReference type="SAM" id="MobiDB-lite"/>
    </source>
</evidence>
<dbReference type="InterPro" id="IPR001452">
    <property type="entry name" value="SH3_domain"/>
</dbReference>
<feature type="region of interest" description="Disordered" evidence="3">
    <location>
        <begin position="226"/>
        <end position="273"/>
    </location>
</feature>
<dbReference type="AlphaFoldDB" id="A0A8S1EK68"/>
<feature type="compositionally biased region" description="Basic and acidic residues" evidence="3">
    <location>
        <begin position="244"/>
        <end position="261"/>
    </location>
</feature>
<evidence type="ECO:0000259" key="4">
    <source>
        <dbReference type="PROSITE" id="PS50002"/>
    </source>
</evidence>
<dbReference type="Pfam" id="PF00018">
    <property type="entry name" value="SH3_1"/>
    <property type="match status" value="1"/>
</dbReference>
<keyword evidence="1 2" id="KW-0728">SH3 domain</keyword>
<evidence type="ECO:0000313" key="6">
    <source>
        <dbReference type="Proteomes" id="UP000494206"/>
    </source>
</evidence>
<feature type="domain" description="SH3" evidence="4">
    <location>
        <begin position="482"/>
        <end position="540"/>
    </location>
</feature>
<evidence type="ECO:0000256" key="2">
    <source>
        <dbReference type="PROSITE-ProRule" id="PRU00192"/>
    </source>
</evidence>
<feature type="compositionally biased region" description="Polar residues" evidence="3">
    <location>
        <begin position="334"/>
        <end position="354"/>
    </location>
</feature>
<gene>
    <name evidence="5" type="ORF">CBOVIS_LOCUS3978</name>
</gene>
<sequence>MSADNAAEAVLTPAMAAEIPPKVYNQLSQEFLPASKQIAMSGMVLLKAYREFQEALTIYCDATHKLVKSADTANAKARHEAIELATVFKEFVKCVNAHRPIVAEFETLALKVNDYSSREKNKLKSDFQVYKKEEKKVLKDKHGKNSSEAKQFYQKEAAEWSRQQELRYKFFNDKLRSWIFKYEELFKNANISGRMNSIENVHNVEATAQVVEINWHDEIHKAVENEQTAKPVEKVEVNQQQQQEVHHEHPIEHQHHEENPRSKSNSSVATSLEELPENQNIANDRNSSVLFISKQNYGSAEYIKPASEVNIPVPQVRSSTQQYNLQHQYEAPSRRNTTHSAASYLSQNRSQPPNLYSQVAVHPKKEIYKEQPHTGAPGYTKPASMLPGAVPVFSIPNDIHKTSSPEAQVFYTPPINVRNSQIHVHPSIERPISERDMDAKRYHVESNYVANVSPAHRPPQRNPSTRSKAEEVLVPSAFTSAQYGSILIVNEDFNATSGEQMTVNRGDKVVLLKSGTRGWVFVRDTVSNQTGWIPEPYVNA</sequence>
<protein>
    <recommendedName>
        <fullName evidence="4">SH3 domain-containing protein</fullName>
    </recommendedName>
</protein>
<comment type="caution">
    <text evidence="5">The sequence shown here is derived from an EMBL/GenBank/DDBJ whole genome shotgun (WGS) entry which is preliminary data.</text>
</comment>
<dbReference type="InterPro" id="IPR036028">
    <property type="entry name" value="SH3-like_dom_sf"/>
</dbReference>
<dbReference type="Gene3D" id="2.30.30.40">
    <property type="entry name" value="SH3 Domains"/>
    <property type="match status" value="1"/>
</dbReference>
<dbReference type="PROSITE" id="PS50002">
    <property type="entry name" value="SH3"/>
    <property type="match status" value="1"/>
</dbReference>
<dbReference type="EMBL" id="CADEPM010000002">
    <property type="protein sequence ID" value="CAB3401196.1"/>
    <property type="molecule type" value="Genomic_DNA"/>
</dbReference>
<evidence type="ECO:0000313" key="5">
    <source>
        <dbReference type="EMBL" id="CAB3401196.1"/>
    </source>
</evidence>
<dbReference type="Proteomes" id="UP000494206">
    <property type="component" value="Unassembled WGS sequence"/>
</dbReference>
<accession>A0A8S1EK68</accession>
<evidence type="ECO:0000256" key="1">
    <source>
        <dbReference type="ARBA" id="ARBA00022443"/>
    </source>
</evidence>